<gene>
    <name evidence="3" type="ORF">BC938DRAFT_477594</name>
</gene>
<keyword evidence="2" id="KW-1133">Transmembrane helix</keyword>
<organism evidence="3 4">
    <name type="scientific">Jimgerdemannia flammicorona</name>
    <dbReference type="NCBI Taxonomy" id="994334"/>
    <lineage>
        <taxon>Eukaryota</taxon>
        <taxon>Fungi</taxon>
        <taxon>Fungi incertae sedis</taxon>
        <taxon>Mucoromycota</taxon>
        <taxon>Mucoromycotina</taxon>
        <taxon>Endogonomycetes</taxon>
        <taxon>Endogonales</taxon>
        <taxon>Endogonaceae</taxon>
        <taxon>Jimgerdemannia</taxon>
    </lineage>
</organism>
<keyword evidence="2" id="KW-0812">Transmembrane</keyword>
<feature type="region of interest" description="Disordered" evidence="1">
    <location>
        <begin position="1"/>
        <end position="47"/>
    </location>
</feature>
<reference evidence="3 4" key="1">
    <citation type="journal article" date="2018" name="New Phytol.">
        <title>Phylogenomics of Endogonaceae and evolution of mycorrhizas within Mucoromycota.</title>
        <authorList>
            <person name="Chang Y."/>
            <person name="Desiro A."/>
            <person name="Na H."/>
            <person name="Sandor L."/>
            <person name="Lipzen A."/>
            <person name="Clum A."/>
            <person name="Barry K."/>
            <person name="Grigoriev I.V."/>
            <person name="Martin F.M."/>
            <person name="Stajich J.E."/>
            <person name="Smith M.E."/>
            <person name="Bonito G."/>
            <person name="Spatafora J.W."/>
        </authorList>
    </citation>
    <scope>NUCLEOTIDE SEQUENCE [LARGE SCALE GENOMIC DNA]</scope>
    <source>
        <strain evidence="3 4">AD002</strain>
    </source>
</reference>
<proteinExistence type="predicted"/>
<evidence type="ECO:0000256" key="1">
    <source>
        <dbReference type="SAM" id="MobiDB-lite"/>
    </source>
</evidence>
<comment type="caution">
    <text evidence="3">The sequence shown here is derived from an EMBL/GenBank/DDBJ whole genome shotgun (WGS) entry which is preliminary data.</text>
</comment>
<dbReference type="EMBL" id="RBNJ01028380">
    <property type="protein sequence ID" value="RUS13958.1"/>
    <property type="molecule type" value="Genomic_DNA"/>
</dbReference>
<feature type="transmembrane region" description="Helical" evidence="2">
    <location>
        <begin position="328"/>
        <end position="345"/>
    </location>
</feature>
<sequence>MEHPSPNTPSASERPVDNHKPSRTLASPHRAPEKETTPPPPVRPRSSSVATMLTDMDGVEAAASAVDVPQAARLRDLLRATRMRTGGSDVVNSMFSDYRDRMTATKNPQAPVPADADTDVDTTAAAAAQPIASTWNGQWFGELKTLPTLNFNQALSDSSAAAAAVGVGAGEGLTDSLMLVLLRATVMTYSFCILTSLLGAFISYATTSPSSTTVLVEGATKIVNTASYLQYDFTSWTSFYLASVFFWIYSLIYLLTGQDSIGDSLYKSNQVSTVIGGAQLVLRSLLPLLTSSSRTVLSTAHQDTVTPTTLVATLQIPITHVLIHHTPLLVLPVIILLSAIHAAYVRESHRKQSLLQDEHAAAQKTFDRAITDYTERRSVFMTTVGQELQDATHMAIATLEQFSPVGLLGKNQELLSACSIPVPTASISALNTTMKHIRHLSSSLPALAKLLFVAEPGVRQIGTPDINSLNAKNEVRVEFDIGELVQNVGDAMAGTAAKLGVELVVFHLENALHYLNIVADEGGFRHTLTNVSIG</sequence>
<feature type="transmembrane region" description="Helical" evidence="2">
    <location>
        <begin position="186"/>
        <end position="205"/>
    </location>
</feature>
<evidence type="ECO:0000313" key="4">
    <source>
        <dbReference type="Proteomes" id="UP000274822"/>
    </source>
</evidence>
<keyword evidence="4" id="KW-1185">Reference proteome</keyword>
<dbReference type="Proteomes" id="UP000274822">
    <property type="component" value="Unassembled WGS sequence"/>
</dbReference>
<protein>
    <submittedName>
        <fullName evidence="3">Uncharacterized protein</fullName>
    </submittedName>
</protein>
<feature type="transmembrane region" description="Helical" evidence="2">
    <location>
        <begin position="237"/>
        <end position="256"/>
    </location>
</feature>
<dbReference type="AlphaFoldDB" id="A0A433P8V1"/>
<evidence type="ECO:0000313" key="3">
    <source>
        <dbReference type="EMBL" id="RUS13958.1"/>
    </source>
</evidence>
<accession>A0A433P8V1</accession>
<keyword evidence="2" id="KW-0472">Membrane</keyword>
<evidence type="ECO:0000256" key="2">
    <source>
        <dbReference type="SAM" id="Phobius"/>
    </source>
</evidence>
<name>A0A433P8V1_9FUNG</name>